<feature type="domain" description="Acyltransferase 3" evidence="3">
    <location>
        <begin position="16"/>
        <end position="349"/>
    </location>
</feature>
<evidence type="ECO:0000313" key="5">
    <source>
        <dbReference type="Proteomes" id="UP001598352"/>
    </source>
</evidence>
<protein>
    <submittedName>
        <fullName evidence="4">Acyltransferase family protein</fullName>
        <ecNumber evidence="4">2.3.-.-</ecNumber>
    </submittedName>
</protein>
<sequence>MPTDPSRSANRSRLPSLTGLRFVAVLFVFAFHASLQAPFADARLASAYAELTANAGWLGVSFFFVLSGFVLTWSARPDDTARRFWRRRAAKVYPLHIVTWGAALALLASAGTPAGVRQAVPNLFLVQTWVPDRDVFSSLNDVSWSLSAEVFFYLAFPLLILAVRRIAPERLWLWAVASAAAVPLLPLLSELLPPGDPLPFGSGSEEQFWFTYVLPIGRTLEFVLGILLARMVLTGRRIPVNVPVAVALLAVGYAISLRLPFLYGLTSATVVPIGLLIVAVARRDVAGRGSFLAGPVLVRLGEWSFAFYLTHRLLLQHGHRLLGEGRTFSTPAAVALLVAAFALSLAISWLLHIAVERPAMTYLGRSRPDAPAPPPAPPAAPAPTGVAPALPGTGGGAPAGGRRRPPAPTGTAPSPERHFR</sequence>
<evidence type="ECO:0000313" key="4">
    <source>
        <dbReference type="EMBL" id="MFD4823980.1"/>
    </source>
</evidence>
<feature type="compositionally biased region" description="Pro residues" evidence="1">
    <location>
        <begin position="370"/>
        <end position="381"/>
    </location>
</feature>
<dbReference type="GO" id="GO:0016746">
    <property type="term" value="F:acyltransferase activity"/>
    <property type="evidence" value="ECO:0007669"/>
    <property type="project" value="UniProtKB-KW"/>
</dbReference>
<evidence type="ECO:0000256" key="2">
    <source>
        <dbReference type="SAM" id="Phobius"/>
    </source>
</evidence>
<feature type="transmembrane region" description="Helical" evidence="2">
    <location>
        <begin position="51"/>
        <end position="71"/>
    </location>
</feature>
<feature type="transmembrane region" description="Helical" evidence="2">
    <location>
        <begin position="171"/>
        <end position="189"/>
    </location>
</feature>
<dbReference type="RefSeq" id="WP_382773366.1">
    <property type="nucleotide sequence ID" value="NZ_JBHXKZ010000011.1"/>
</dbReference>
<comment type="caution">
    <text evidence="4">The sequence shown here is derived from an EMBL/GenBank/DDBJ whole genome shotgun (WGS) entry which is preliminary data.</text>
</comment>
<accession>A0ABW6F2S7</accession>
<reference evidence="4 5" key="1">
    <citation type="submission" date="2024-09" db="EMBL/GenBank/DDBJ databases">
        <title>The Natural Products Discovery Center: Release of the First 8490 Sequenced Strains for Exploring Actinobacteria Biosynthetic Diversity.</title>
        <authorList>
            <person name="Kalkreuter E."/>
            <person name="Kautsar S.A."/>
            <person name="Yang D."/>
            <person name="Bader C.D."/>
            <person name="Teijaro C.N."/>
            <person name="Fluegel L."/>
            <person name="Davis C.M."/>
            <person name="Simpson J.R."/>
            <person name="Lauterbach L."/>
            <person name="Steele A.D."/>
            <person name="Gui C."/>
            <person name="Meng S."/>
            <person name="Li G."/>
            <person name="Viehrig K."/>
            <person name="Ye F."/>
            <person name="Su P."/>
            <person name="Kiefer A.F."/>
            <person name="Nichols A."/>
            <person name="Cepeda A.J."/>
            <person name="Yan W."/>
            <person name="Fan B."/>
            <person name="Jiang Y."/>
            <person name="Adhikari A."/>
            <person name="Zheng C.-J."/>
            <person name="Schuster L."/>
            <person name="Cowan T.M."/>
            <person name="Smanski M.J."/>
            <person name="Chevrette M.G."/>
            <person name="De Carvalho L.P.S."/>
            <person name="Shen B."/>
        </authorList>
    </citation>
    <scope>NUCLEOTIDE SEQUENCE [LARGE SCALE GENOMIC DNA]</scope>
    <source>
        <strain evidence="4 5">NPDC058428</strain>
    </source>
</reference>
<dbReference type="PANTHER" id="PTHR23028">
    <property type="entry name" value="ACETYLTRANSFERASE"/>
    <property type="match status" value="1"/>
</dbReference>
<keyword evidence="5" id="KW-1185">Reference proteome</keyword>
<evidence type="ECO:0000259" key="3">
    <source>
        <dbReference type="Pfam" id="PF01757"/>
    </source>
</evidence>
<dbReference type="Pfam" id="PF01757">
    <property type="entry name" value="Acyl_transf_3"/>
    <property type="match status" value="1"/>
</dbReference>
<proteinExistence type="predicted"/>
<dbReference type="PANTHER" id="PTHR23028:SF53">
    <property type="entry name" value="ACYL_TRANSF_3 DOMAIN-CONTAINING PROTEIN"/>
    <property type="match status" value="1"/>
</dbReference>
<feature type="region of interest" description="Disordered" evidence="1">
    <location>
        <begin position="366"/>
        <end position="420"/>
    </location>
</feature>
<feature type="transmembrane region" description="Helical" evidence="2">
    <location>
        <begin position="292"/>
        <end position="311"/>
    </location>
</feature>
<feature type="transmembrane region" description="Helical" evidence="2">
    <location>
        <begin position="92"/>
        <end position="116"/>
    </location>
</feature>
<dbReference type="Proteomes" id="UP001598352">
    <property type="component" value="Unassembled WGS sequence"/>
</dbReference>
<dbReference type="EMBL" id="JBHXKZ010000011">
    <property type="protein sequence ID" value="MFD4823980.1"/>
    <property type="molecule type" value="Genomic_DNA"/>
</dbReference>
<keyword evidence="4" id="KW-0808">Transferase</keyword>
<name>A0ABW6F2S7_9ACTN</name>
<organism evidence="4 5">
    <name type="scientific">Streptomyces rubiginosohelvolus</name>
    <dbReference type="NCBI Taxonomy" id="67362"/>
    <lineage>
        <taxon>Bacteria</taxon>
        <taxon>Bacillati</taxon>
        <taxon>Actinomycetota</taxon>
        <taxon>Actinomycetes</taxon>
        <taxon>Kitasatosporales</taxon>
        <taxon>Streptomycetaceae</taxon>
        <taxon>Streptomyces</taxon>
    </lineage>
</organism>
<keyword evidence="2" id="KW-0472">Membrane</keyword>
<feature type="transmembrane region" description="Helical" evidence="2">
    <location>
        <begin position="331"/>
        <end position="355"/>
    </location>
</feature>
<keyword evidence="2" id="KW-1133">Transmembrane helix</keyword>
<feature type="transmembrane region" description="Helical" evidence="2">
    <location>
        <begin position="238"/>
        <end position="255"/>
    </location>
</feature>
<feature type="transmembrane region" description="Helical" evidence="2">
    <location>
        <begin position="20"/>
        <end position="39"/>
    </location>
</feature>
<dbReference type="InterPro" id="IPR050879">
    <property type="entry name" value="Acyltransferase_3"/>
</dbReference>
<feature type="transmembrane region" description="Helical" evidence="2">
    <location>
        <begin position="142"/>
        <end position="164"/>
    </location>
</feature>
<feature type="compositionally biased region" description="Low complexity" evidence="1">
    <location>
        <begin position="382"/>
        <end position="391"/>
    </location>
</feature>
<feature type="transmembrane region" description="Helical" evidence="2">
    <location>
        <begin position="209"/>
        <end position="229"/>
    </location>
</feature>
<keyword evidence="4" id="KW-0012">Acyltransferase</keyword>
<evidence type="ECO:0000256" key="1">
    <source>
        <dbReference type="SAM" id="MobiDB-lite"/>
    </source>
</evidence>
<dbReference type="InterPro" id="IPR002656">
    <property type="entry name" value="Acyl_transf_3_dom"/>
</dbReference>
<keyword evidence="2" id="KW-0812">Transmembrane</keyword>
<feature type="transmembrane region" description="Helical" evidence="2">
    <location>
        <begin position="261"/>
        <end position="280"/>
    </location>
</feature>
<gene>
    <name evidence="4" type="ORF">ACFWOQ_15505</name>
</gene>
<dbReference type="EC" id="2.3.-.-" evidence="4"/>